<dbReference type="Proteomes" id="UP000024533">
    <property type="component" value="Unassembled WGS sequence"/>
</dbReference>
<reference evidence="1 2" key="1">
    <citation type="submission" date="2014-02" db="EMBL/GenBank/DDBJ databases">
        <title>The Genome Sequence of Trichophyton interdigitale MR816.</title>
        <authorList>
            <consortium name="The Broad Institute Genomics Platform"/>
            <person name="Cuomo C.A."/>
            <person name="White T.C."/>
            <person name="Graser Y."/>
            <person name="Martinez-Rossi N."/>
            <person name="Heitman J."/>
            <person name="Young S.K."/>
            <person name="Zeng Q."/>
            <person name="Gargeya S."/>
            <person name="Abouelleil A."/>
            <person name="Alvarado L."/>
            <person name="Chapman S.B."/>
            <person name="Gainer-Dewar J."/>
            <person name="Goldberg J."/>
            <person name="Griggs A."/>
            <person name="Gujja S."/>
            <person name="Hansen M."/>
            <person name="Howarth C."/>
            <person name="Imamovic A."/>
            <person name="Larimer J."/>
            <person name="Martinez D."/>
            <person name="Murphy C."/>
            <person name="Pearson M.D."/>
            <person name="Persinoti G."/>
            <person name="Poon T."/>
            <person name="Priest M."/>
            <person name="Roberts A.D."/>
            <person name="Saif S."/>
            <person name="Shea T.D."/>
            <person name="Sykes S.N."/>
            <person name="Wortman J."/>
            <person name="Nusbaum C."/>
            <person name="Birren B."/>
        </authorList>
    </citation>
    <scope>NUCLEOTIDE SEQUENCE [LARGE SCALE GENOMIC DNA]</scope>
    <source>
        <strain evidence="1 2">MR816</strain>
    </source>
</reference>
<dbReference type="AlphaFoldDB" id="A0A059IX64"/>
<proteinExistence type="predicted"/>
<keyword evidence="2" id="KW-1185">Reference proteome</keyword>
<dbReference type="HOGENOM" id="CLU_2998131_0_0_1"/>
<evidence type="ECO:0000313" key="2">
    <source>
        <dbReference type="Proteomes" id="UP000024533"/>
    </source>
</evidence>
<accession>A0A059IX64</accession>
<protein>
    <submittedName>
        <fullName evidence="1">Uncharacterized protein</fullName>
    </submittedName>
</protein>
<evidence type="ECO:0000313" key="1">
    <source>
        <dbReference type="EMBL" id="KDB20124.1"/>
    </source>
</evidence>
<dbReference type="EMBL" id="AOKY01000888">
    <property type="protein sequence ID" value="KDB20124.1"/>
    <property type="molecule type" value="Genomic_DNA"/>
</dbReference>
<organism evidence="1 2">
    <name type="scientific">Trichophyton interdigitale (strain MR816)</name>
    <dbReference type="NCBI Taxonomy" id="1215338"/>
    <lineage>
        <taxon>Eukaryota</taxon>
        <taxon>Fungi</taxon>
        <taxon>Dikarya</taxon>
        <taxon>Ascomycota</taxon>
        <taxon>Pezizomycotina</taxon>
        <taxon>Eurotiomycetes</taxon>
        <taxon>Eurotiomycetidae</taxon>
        <taxon>Onygenales</taxon>
        <taxon>Arthrodermataceae</taxon>
        <taxon>Trichophyton</taxon>
    </lineage>
</organism>
<name>A0A059IX64_TRIIM</name>
<sequence>MQLGQTGLICRNAQLQRALQDHLRGATFGIIGPVVDGHVFETTTVPRNYFFKRNAAG</sequence>
<gene>
    <name evidence="1" type="ORF">H109_07915</name>
</gene>
<comment type="caution">
    <text evidence="1">The sequence shown here is derived from an EMBL/GenBank/DDBJ whole genome shotgun (WGS) entry which is preliminary data.</text>
</comment>